<comment type="caution">
    <text evidence="6">The sequence shown here is derived from an EMBL/GenBank/DDBJ whole genome shotgun (WGS) entry which is preliminary data.</text>
</comment>
<evidence type="ECO:0000256" key="4">
    <source>
        <dbReference type="RuleBase" id="RU003744"/>
    </source>
</evidence>
<reference evidence="6 7" key="1">
    <citation type="submission" date="2017-04" db="EMBL/GenBank/DDBJ databases">
        <title>The new phylogeny of genus Mycobacterium.</title>
        <authorList>
            <person name="Tortoli E."/>
            <person name="Trovato A."/>
            <person name="Cirillo D.M."/>
        </authorList>
    </citation>
    <scope>NUCLEOTIDE SEQUENCE [LARGE SCALE GENOMIC DNA]</scope>
    <source>
        <strain evidence="6 7">TBL 1200985</strain>
    </source>
</reference>
<comment type="subcellular location">
    <subcellularLocation>
        <location evidence="1">Cell envelope</location>
    </subcellularLocation>
</comment>
<dbReference type="InterPro" id="IPR018313">
    <property type="entry name" value="SBP_3_CS"/>
</dbReference>
<dbReference type="SUPFAM" id="SSF53850">
    <property type="entry name" value="Periplasmic binding protein-like II"/>
    <property type="match status" value="1"/>
</dbReference>
<name>A0A1X2M0X7_9MYCO</name>
<dbReference type="GO" id="GO:0030313">
    <property type="term" value="C:cell envelope"/>
    <property type="evidence" value="ECO:0007669"/>
    <property type="project" value="UniProtKB-SubCell"/>
</dbReference>
<evidence type="ECO:0000256" key="1">
    <source>
        <dbReference type="ARBA" id="ARBA00004196"/>
    </source>
</evidence>
<evidence type="ECO:0000259" key="5">
    <source>
        <dbReference type="SMART" id="SM00062"/>
    </source>
</evidence>
<dbReference type="Pfam" id="PF00497">
    <property type="entry name" value="SBP_bac_3"/>
    <property type="match status" value="1"/>
</dbReference>
<feature type="domain" description="Solute-binding protein family 3/N-terminal" evidence="5">
    <location>
        <begin position="60"/>
        <end position="283"/>
    </location>
</feature>
<sequence length="283" mass="30914">MVAGGPCHAALVRFRLDHRFFSTLTVSVITCVAALCASCDGEAPVAGHTSTSEADAAPTTLRVCTTGDYRPLSYRDPATGQYTGIDIDMANDLAAQLGRTATFVATTWRSLMTDMAAPGKCDLAVGGISKTPAREQLADFTQPYLRTGKTPLATAANADRFQSIEQINRHDVRVIENAAGTNEQFARQNFPNATLIIWPDNTTVFDQLLEGRADVMITDAIEAVYQAKRNPGLVAVHPDEPFTTDHKAYLLPKGSQLTERVNQWLAHALTDGTFSRFYTQWMR</sequence>
<evidence type="ECO:0000256" key="3">
    <source>
        <dbReference type="ARBA" id="ARBA00022729"/>
    </source>
</evidence>
<dbReference type="AlphaFoldDB" id="A0A1X2M0X7"/>
<accession>A0A1X2M0X7</accession>
<keyword evidence="3" id="KW-0732">Signal</keyword>
<dbReference type="EMBL" id="NCXP01000001">
    <property type="protein sequence ID" value="OSC43275.1"/>
    <property type="molecule type" value="Genomic_DNA"/>
</dbReference>
<keyword evidence="7" id="KW-1185">Reference proteome</keyword>
<proteinExistence type="inferred from homology"/>
<organism evidence="6 7">
    <name type="scientific">Mycobacterium decipiens</name>
    <dbReference type="NCBI Taxonomy" id="1430326"/>
    <lineage>
        <taxon>Bacteria</taxon>
        <taxon>Bacillati</taxon>
        <taxon>Actinomycetota</taxon>
        <taxon>Actinomycetes</taxon>
        <taxon>Mycobacteriales</taxon>
        <taxon>Mycobacteriaceae</taxon>
        <taxon>Mycobacterium</taxon>
    </lineage>
</organism>
<evidence type="ECO:0000313" key="6">
    <source>
        <dbReference type="EMBL" id="OSC43275.1"/>
    </source>
</evidence>
<dbReference type="Proteomes" id="UP000193247">
    <property type="component" value="Unassembled WGS sequence"/>
</dbReference>
<gene>
    <name evidence="6" type="ORF">B8W66_00035</name>
</gene>
<dbReference type="SMART" id="SM00062">
    <property type="entry name" value="PBPb"/>
    <property type="match status" value="1"/>
</dbReference>
<comment type="similarity">
    <text evidence="2 4">Belongs to the bacterial solute-binding protein 3 family.</text>
</comment>
<protein>
    <recommendedName>
        <fullName evidence="5">Solute-binding protein family 3/N-terminal domain-containing protein</fullName>
    </recommendedName>
</protein>
<dbReference type="PANTHER" id="PTHR35936:SF19">
    <property type="entry name" value="AMINO-ACID-BINDING PROTEIN YXEM-RELATED"/>
    <property type="match status" value="1"/>
</dbReference>
<dbReference type="Gene3D" id="3.40.190.10">
    <property type="entry name" value="Periplasmic binding protein-like II"/>
    <property type="match status" value="2"/>
</dbReference>
<dbReference type="PROSITE" id="PS01039">
    <property type="entry name" value="SBP_BACTERIAL_3"/>
    <property type="match status" value="1"/>
</dbReference>
<dbReference type="PANTHER" id="PTHR35936">
    <property type="entry name" value="MEMBRANE-BOUND LYTIC MUREIN TRANSGLYCOSYLASE F"/>
    <property type="match status" value="1"/>
</dbReference>
<dbReference type="InterPro" id="IPR001638">
    <property type="entry name" value="Solute-binding_3/MltF_N"/>
</dbReference>
<evidence type="ECO:0000313" key="7">
    <source>
        <dbReference type="Proteomes" id="UP000193247"/>
    </source>
</evidence>
<dbReference type="STRING" id="1430326.B8W66_00035"/>
<evidence type="ECO:0000256" key="2">
    <source>
        <dbReference type="ARBA" id="ARBA00010333"/>
    </source>
</evidence>